<dbReference type="OrthoDB" id="1716816at2759"/>
<evidence type="ECO:0000256" key="1">
    <source>
        <dbReference type="ARBA" id="ARBA00001747"/>
    </source>
</evidence>
<comment type="similarity">
    <text evidence="4">Belongs to the lycopene cyclase family.</text>
</comment>
<keyword evidence="8" id="KW-0809">Transit peptide</keyword>
<evidence type="ECO:0000313" key="14">
    <source>
        <dbReference type="Proteomes" id="UP000729402"/>
    </source>
</evidence>
<evidence type="ECO:0000313" key="13">
    <source>
        <dbReference type="EMBL" id="KAG8070107.1"/>
    </source>
</evidence>
<keyword evidence="7" id="KW-0125">Carotenoid biosynthesis</keyword>
<sequence length="503" mass="55077">MAAAAAHHHLLIRAHHACKPPLPSSPRPPARASSPFVCGAAAAAAGYEAAALRSMAPPARPELLSLDLPRYDPARSRPVDLAVVGGGPAGLAVAQRVAEAGLSVCAIDPSPAVVWPNNYGVWVDEFEAMGLSHCLDAVWPSASVFIDDRSVKSLDRPYARVARRKLKSTMMDRCVAHGVRFHQAKVVKAVHNEASSLLICDDGVAVPATVVLDATGFSRCLVQYDKPFNPGYQVAYGILAEVDEHPFDIDKMLFMDWRDSHLPEGSEIKERNRRIPTFLYAMPFSPTRIFLEETSLVARPGLAMDDIQERMAARLRHLGIRVRSVEEDERCVIPMGGPLPVLPQRVVGIGGTAGMVHPSTGYMVARTLATAPIVAESIVRFLDSGGGDSNAISSVAGDALSAEVWKQLWPGDRRRQREFFCFGMDILLKLDLDGTRRFFDAFFDLEPHYWHGFLSSRLFLPELVMFGLSLFSHASNPSRLEIMAKGTVPLAKMIGNLIQDRDR</sequence>
<dbReference type="PANTHER" id="PTHR39757">
    <property type="match status" value="1"/>
</dbReference>
<evidence type="ECO:0000256" key="4">
    <source>
        <dbReference type="ARBA" id="ARBA00006599"/>
    </source>
</evidence>
<protein>
    <recommendedName>
        <fullName evidence="5">lycopene beta-cyclase</fullName>
        <ecNumber evidence="5">5.5.1.19</ecNumber>
    </recommendedName>
</protein>
<comment type="function">
    <text evidence="12">Catalyzes the double cyclization reaction which converts lycopene to beta-carotene and neurosporene to beta-zeacarotene.</text>
</comment>
<dbReference type="FunFam" id="3.50.50.60:FF:000101">
    <property type="entry name" value="lycopene epsilon cyclase, chloroplastic"/>
    <property type="match status" value="1"/>
</dbReference>
<keyword evidence="9" id="KW-0520">NAD</keyword>
<dbReference type="EMBL" id="JAAALK010000283">
    <property type="protein sequence ID" value="KAG8070107.1"/>
    <property type="molecule type" value="Genomic_DNA"/>
</dbReference>
<organism evidence="13 14">
    <name type="scientific">Zizania palustris</name>
    <name type="common">Northern wild rice</name>
    <dbReference type="NCBI Taxonomy" id="103762"/>
    <lineage>
        <taxon>Eukaryota</taxon>
        <taxon>Viridiplantae</taxon>
        <taxon>Streptophyta</taxon>
        <taxon>Embryophyta</taxon>
        <taxon>Tracheophyta</taxon>
        <taxon>Spermatophyta</taxon>
        <taxon>Magnoliopsida</taxon>
        <taxon>Liliopsida</taxon>
        <taxon>Poales</taxon>
        <taxon>Poaceae</taxon>
        <taxon>BOP clade</taxon>
        <taxon>Oryzoideae</taxon>
        <taxon>Oryzeae</taxon>
        <taxon>Zizaniinae</taxon>
        <taxon>Zizania</taxon>
    </lineage>
</organism>
<dbReference type="GO" id="GO:0016705">
    <property type="term" value="F:oxidoreductase activity, acting on paired donors, with incorporation or reduction of molecular oxygen"/>
    <property type="evidence" value="ECO:0007669"/>
    <property type="project" value="InterPro"/>
</dbReference>
<evidence type="ECO:0000256" key="11">
    <source>
        <dbReference type="ARBA" id="ARBA00037906"/>
    </source>
</evidence>
<dbReference type="NCBIfam" id="TIGR01790">
    <property type="entry name" value="carotene-cycl"/>
    <property type="match status" value="1"/>
</dbReference>
<dbReference type="Proteomes" id="UP000729402">
    <property type="component" value="Unassembled WGS sequence"/>
</dbReference>
<comment type="pathway">
    <text evidence="11">Carotenoid biosynthesis; beta-zeacarotene biosynthesis.</text>
</comment>
<dbReference type="GO" id="GO:0016117">
    <property type="term" value="P:carotenoid biosynthetic process"/>
    <property type="evidence" value="ECO:0007669"/>
    <property type="project" value="UniProtKB-KW"/>
</dbReference>
<reference evidence="13" key="2">
    <citation type="submission" date="2021-02" db="EMBL/GenBank/DDBJ databases">
        <authorList>
            <person name="Kimball J.A."/>
            <person name="Haas M.W."/>
            <person name="Macchietto M."/>
            <person name="Kono T."/>
            <person name="Duquette J."/>
            <person name="Shao M."/>
        </authorList>
    </citation>
    <scope>NUCLEOTIDE SEQUENCE</scope>
    <source>
        <tissue evidence="13">Fresh leaf tissue</tissue>
    </source>
</reference>
<dbReference type="PANTHER" id="PTHR39757:SF5">
    <property type="entry name" value="OS02G0190600 PROTEIN"/>
    <property type="match status" value="1"/>
</dbReference>
<keyword evidence="10" id="KW-0413">Isomerase</keyword>
<evidence type="ECO:0000256" key="5">
    <source>
        <dbReference type="ARBA" id="ARBA00012242"/>
    </source>
</evidence>
<comment type="pathway">
    <text evidence="3">Carotenoid biosynthesis; beta-carotene biosynthesis.</text>
</comment>
<name>A0A8J5SJ15_ZIZPA</name>
<evidence type="ECO:0000256" key="7">
    <source>
        <dbReference type="ARBA" id="ARBA00022746"/>
    </source>
</evidence>
<accession>A0A8J5SJ15</accession>
<keyword evidence="6" id="KW-0934">Plastid</keyword>
<dbReference type="EC" id="5.5.1.19" evidence="5"/>
<dbReference type="AlphaFoldDB" id="A0A8J5SJ15"/>
<gene>
    <name evidence="13" type="ORF">GUJ93_ZPchr0006g43708</name>
</gene>
<evidence type="ECO:0000256" key="2">
    <source>
        <dbReference type="ARBA" id="ARBA00004474"/>
    </source>
</evidence>
<keyword evidence="14" id="KW-1185">Reference proteome</keyword>
<dbReference type="GO" id="GO:0009536">
    <property type="term" value="C:plastid"/>
    <property type="evidence" value="ECO:0007669"/>
    <property type="project" value="UniProtKB-SubCell"/>
</dbReference>
<reference evidence="13" key="1">
    <citation type="journal article" date="2021" name="bioRxiv">
        <title>Whole Genome Assembly and Annotation of Northern Wild Rice, Zizania palustris L., Supports a Whole Genome Duplication in the Zizania Genus.</title>
        <authorList>
            <person name="Haas M."/>
            <person name="Kono T."/>
            <person name="Macchietto M."/>
            <person name="Millas R."/>
            <person name="McGilp L."/>
            <person name="Shao M."/>
            <person name="Duquette J."/>
            <person name="Hirsch C.N."/>
            <person name="Kimball J."/>
        </authorList>
    </citation>
    <scope>NUCLEOTIDE SEQUENCE</scope>
    <source>
        <tissue evidence="13">Fresh leaf tissue</tissue>
    </source>
</reference>
<dbReference type="Pfam" id="PF05834">
    <property type="entry name" value="Lycopene_cycl"/>
    <property type="match status" value="1"/>
</dbReference>
<proteinExistence type="inferred from homology"/>
<evidence type="ECO:0000256" key="8">
    <source>
        <dbReference type="ARBA" id="ARBA00022946"/>
    </source>
</evidence>
<evidence type="ECO:0000256" key="10">
    <source>
        <dbReference type="ARBA" id="ARBA00023235"/>
    </source>
</evidence>
<dbReference type="GO" id="GO:0016860">
    <property type="term" value="F:intramolecular oxidoreductase activity"/>
    <property type="evidence" value="ECO:0007669"/>
    <property type="project" value="UniProtKB-ARBA"/>
</dbReference>
<evidence type="ECO:0000256" key="9">
    <source>
        <dbReference type="ARBA" id="ARBA00023027"/>
    </source>
</evidence>
<comment type="subcellular location">
    <subcellularLocation>
        <location evidence="2">Plastid</location>
    </subcellularLocation>
</comment>
<evidence type="ECO:0000256" key="6">
    <source>
        <dbReference type="ARBA" id="ARBA00022640"/>
    </source>
</evidence>
<evidence type="ECO:0000256" key="12">
    <source>
        <dbReference type="ARBA" id="ARBA00056713"/>
    </source>
</evidence>
<comment type="caution">
    <text evidence="13">The sequence shown here is derived from an EMBL/GenBank/DDBJ whole genome shotgun (WGS) entry which is preliminary data.</text>
</comment>
<evidence type="ECO:0000256" key="3">
    <source>
        <dbReference type="ARBA" id="ARBA00005089"/>
    </source>
</evidence>
<dbReference type="InterPro" id="IPR010108">
    <property type="entry name" value="Lycopene_cyclase_b/e"/>
</dbReference>
<comment type="catalytic activity">
    <reaction evidence="1">
        <text>a carotenoid psi-end derivative = a carotenoid beta-end derivative</text>
        <dbReference type="Rhea" id="RHEA:55620"/>
        <dbReference type="ChEBI" id="CHEBI:139114"/>
        <dbReference type="ChEBI" id="CHEBI:139120"/>
        <dbReference type="EC" id="5.5.1.19"/>
    </reaction>
</comment>